<dbReference type="Pfam" id="PF00428">
    <property type="entry name" value="Ribosomal_60s"/>
    <property type="match status" value="1"/>
</dbReference>
<accession>A0A3P6D2C8</accession>
<dbReference type="InterPro" id="IPR044252">
    <property type="entry name" value="RPP3"/>
</dbReference>
<feature type="region of interest" description="Disordered" evidence="1">
    <location>
        <begin position="80"/>
        <end position="121"/>
    </location>
</feature>
<dbReference type="GO" id="GO:0003735">
    <property type="term" value="F:structural constituent of ribosome"/>
    <property type="evidence" value="ECO:0007669"/>
    <property type="project" value="InterPro"/>
</dbReference>
<proteinExistence type="predicted"/>
<dbReference type="PANTHER" id="PTHR47207:SF2">
    <property type="entry name" value="LARGE RIBOSOMAL SUBUNIT PROTEIN P3Y-RELATED"/>
    <property type="match status" value="1"/>
</dbReference>
<dbReference type="GO" id="GO:0005840">
    <property type="term" value="C:ribosome"/>
    <property type="evidence" value="ECO:0007669"/>
    <property type="project" value="InterPro"/>
</dbReference>
<name>A0A3P6D2C8_BRAOL</name>
<feature type="compositionally biased region" description="Gly residues" evidence="1">
    <location>
        <begin position="80"/>
        <end position="93"/>
    </location>
</feature>
<protein>
    <recommendedName>
        <fullName evidence="3">60S acidic ribosomal protein P3</fullName>
    </recommendedName>
</protein>
<organism evidence="2">
    <name type="scientific">Brassica oleracea</name>
    <name type="common">Wild cabbage</name>
    <dbReference type="NCBI Taxonomy" id="3712"/>
    <lineage>
        <taxon>Eukaryota</taxon>
        <taxon>Viridiplantae</taxon>
        <taxon>Streptophyta</taxon>
        <taxon>Embryophyta</taxon>
        <taxon>Tracheophyta</taxon>
        <taxon>Spermatophyta</taxon>
        <taxon>Magnoliopsida</taxon>
        <taxon>eudicotyledons</taxon>
        <taxon>Gunneridae</taxon>
        <taxon>Pentapetalae</taxon>
        <taxon>rosids</taxon>
        <taxon>malvids</taxon>
        <taxon>Brassicales</taxon>
        <taxon>Brassicaceae</taxon>
        <taxon>Brassiceae</taxon>
        <taxon>Brassica</taxon>
    </lineage>
</organism>
<evidence type="ECO:0000313" key="2">
    <source>
        <dbReference type="EMBL" id="VDD21110.1"/>
    </source>
</evidence>
<gene>
    <name evidence="2" type="ORF">BOLC2T07563H</name>
</gene>
<dbReference type="EMBL" id="LR031874">
    <property type="protein sequence ID" value="VDD21110.1"/>
    <property type="molecule type" value="Genomic_DNA"/>
</dbReference>
<feature type="compositionally biased region" description="Basic and acidic residues" evidence="1">
    <location>
        <begin position="98"/>
        <end position="107"/>
    </location>
</feature>
<sequence length="121" mass="12050">MGVFTFVCKSKGGEWSAKQHEGDLEASASSTYDLQRKVVQTALSADSSGGVQSSFSLVSPTSAVFQQVIIGGGSGGGFAAGGGAAAGGGGGGEAAAATKEEEKKKEESEEEEGDFGFDLFG</sequence>
<evidence type="ECO:0000256" key="1">
    <source>
        <dbReference type="SAM" id="MobiDB-lite"/>
    </source>
</evidence>
<dbReference type="PANTHER" id="PTHR47207">
    <property type="entry name" value="60S ACIDIC RIBOSOMAL PROTEIN P3-1-RELATED"/>
    <property type="match status" value="1"/>
</dbReference>
<dbReference type="AlphaFoldDB" id="A0A3P6D2C8"/>
<evidence type="ECO:0008006" key="3">
    <source>
        <dbReference type="Google" id="ProtNLM"/>
    </source>
</evidence>
<reference evidence="2" key="1">
    <citation type="submission" date="2018-11" db="EMBL/GenBank/DDBJ databases">
        <authorList>
            <consortium name="Genoscope - CEA"/>
            <person name="William W."/>
        </authorList>
    </citation>
    <scope>NUCLEOTIDE SEQUENCE</scope>
</reference>